<proteinExistence type="predicted"/>
<feature type="domain" description="NAD-dependent epimerase/dehydratase" evidence="1">
    <location>
        <begin position="8"/>
        <end position="232"/>
    </location>
</feature>
<dbReference type="InterPro" id="IPR001509">
    <property type="entry name" value="Epimerase_deHydtase"/>
</dbReference>
<gene>
    <name evidence="2" type="ORF">ACFO3G_02425</name>
</gene>
<sequence>MDKIKKRILITGASGFIGGYLVREALKMGYEVWAAVRKTSRVDDLKSLGVHLVEIDYTSILTVSRQANSLAPKEDEPAWHLVVHNAGITKTNRPELFEEVNANQTRHLAEGLANATISPDRFILISSLSSYGPSQEEGKPISIYDRQQPNTLYGKSKKKAEFYTENSTLSYTIMLLTGVYGPGDKDYLMALQSVNKGFDFVTGLTPQKLTFIYGEDVARAVMSVIEAPQAVNKRYMLTDGDVYTDTEFGRMMQRLLGKKRVIHARIPLPIVWLACQIGELVSKITGKITPLNRDKYSILKQRDWTCDDSLIKELGFVPKTCLEEGLKKTIEAARSEGLL</sequence>
<keyword evidence="3" id="KW-1185">Reference proteome</keyword>
<protein>
    <submittedName>
        <fullName evidence="2">NAD-dependent epimerase/dehydratase family protein</fullName>
    </submittedName>
</protein>
<reference evidence="3" key="1">
    <citation type="journal article" date="2019" name="Int. J. Syst. Evol. Microbiol.">
        <title>The Global Catalogue of Microorganisms (GCM) 10K type strain sequencing project: providing services to taxonomists for standard genome sequencing and annotation.</title>
        <authorList>
            <consortium name="The Broad Institute Genomics Platform"/>
            <consortium name="The Broad Institute Genome Sequencing Center for Infectious Disease"/>
            <person name="Wu L."/>
            <person name="Ma J."/>
        </authorList>
    </citation>
    <scope>NUCLEOTIDE SEQUENCE [LARGE SCALE GENOMIC DNA]</scope>
    <source>
        <strain evidence="3">CGMCC 4.7357</strain>
    </source>
</reference>
<evidence type="ECO:0000313" key="3">
    <source>
        <dbReference type="Proteomes" id="UP001596020"/>
    </source>
</evidence>
<evidence type="ECO:0000259" key="1">
    <source>
        <dbReference type="Pfam" id="PF01370"/>
    </source>
</evidence>
<dbReference type="Proteomes" id="UP001596020">
    <property type="component" value="Unassembled WGS sequence"/>
</dbReference>
<dbReference type="PANTHER" id="PTHR43245">
    <property type="entry name" value="BIFUNCTIONAL POLYMYXIN RESISTANCE PROTEIN ARNA"/>
    <property type="match status" value="1"/>
</dbReference>
<comment type="caution">
    <text evidence="2">The sequence shown here is derived from an EMBL/GenBank/DDBJ whole genome shotgun (WGS) entry which is preliminary data.</text>
</comment>
<dbReference type="InterPro" id="IPR036291">
    <property type="entry name" value="NAD(P)-bd_dom_sf"/>
</dbReference>
<accession>A0ABV9K654</accession>
<evidence type="ECO:0000313" key="2">
    <source>
        <dbReference type="EMBL" id="MFC4665473.1"/>
    </source>
</evidence>
<dbReference type="PANTHER" id="PTHR43245:SF58">
    <property type="entry name" value="BLL5923 PROTEIN"/>
    <property type="match status" value="1"/>
</dbReference>
<dbReference type="EMBL" id="JBHSGO010000043">
    <property type="protein sequence ID" value="MFC4665473.1"/>
    <property type="molecule type" value="Genomic_DNA"/>
</dbReference>
<dbReference type="SUPFAM" id="SSF51735">
    <property type="entry name" value="NAD(P)-binding Rossmann-fold domains"/>
    <property type="match status" value="1"/>
</dbReference>
<dbReference type="Pfam" id="PF01370">
    <property type="entry name" value="Epimerase"/>
    <property type="match status" value="1"/>
</dbReference>
<organism evidence="2 3">
    <name type="scientific">Falsiporphyromonas endometrii</name>
    <dbReference type="NCBI Taxonomy" id="1387297"/>
    <lineage>
        <taxon>Bacteria</taxon>
        <taxon>Pseudomonadati</taxon>
        <taxon>Bacteroidota</taxon>
        <taxon>Bacteroidia</taxon>
        <taxon>Bacteroidales</taxon>
        <taxon>Porphyromonadaceae</taxon>
        <taxon>Falsiporphyromonas</taxon>
    </lineage>
</organism>
<name>A0ABV9K654_9PORP</name>
<dbReference type="Gene3D" id="3.40.50.720">
    <property type="entry name" value="NAD(P)-binding Rossmann-like Domain"/>
    <property type="match status" value="1"/>
</dbReference>
<dbReference type="RefSeq" id="WP_380077641.1">
    <property type="nucleotide sequence ID" value="NZ_JBHSGO010000043.1"/>
</dbReference>
<dbReference type="InterPro" id="IPR050177">
    <property type="entry name" value="Lipid_A_modif_metabolic_enz"/>
</dbReference>